<dbReference type="EMBL" id="MH043678">
    <property type="protein sequence ID" value="AWI66832.1"/>
    <property type="molecule type" value="mRNA"/>
</dbReference>
<dbReference type="EC" id="2.3.1.30" evidence="2"/>
<dbReference type="InterPro" id="IPR018357">
    <property type="entry name" value="Hexapep_transf_CS"/>
</dbReference>
<dbReference type="UniPathway" id="UPA00136">
    <property type="reaction ID" value="UER00199"/>
</dbReference>
<dbReference type="InterPro" id="IPR011004">
    <property type="entry name" value="Trimer_LpxA-like_sf"/>
</dbReference>
<feature type="domain" description="Serine acetyltransferase N-terminal" evidence="8">
    <location>
        <begin position="21"/>
        <end position="75"/>
    </location>
</feature>
<dbReference type="CDD" id="cd03354">
    <property type="entry name" value="LbH_SAT"/>
    <property type="match status" value="1"/>
</dbReference>
<evidence type="ECO:0000259" key="8">
    <source>
        <dbReference type="Pfam" id="PF06426"/>
    </source>
</evidence>
<evidence type="ECO:0000256" key="5">
    <source>
        <dbReference type="ARBA" id="ARBA00023315"/>
    </source>
</evidence>
<dbReference type="PROSITE" id="PS00101">
    <property type="entry name" value="HEXAPEP_TRANSFERASES"/>
    <property type="match status" value="1"/>
</dbReference>
<dbReference type="FunFam" id="2.160.10.10:FF:000007">
    <property type="entry name" value="Serine acetyltransferase"/>
    <property type="match status" value="1"/>
</dbReference>
<dbReference type="PANTHER" id="PTHR42811">
    <property type="entry name" value="SERINE ACETYLTRANSFERASE"/>
    <property type="match status" value="1"/>
</dbReference>
<evidence type="ECO:0000256" key="4">
    <source>
        <dbReference type="ARBA" id="ARBA00022679"/>
    </source>
</evidence>
<organism evidence="9">
    <name type="scientific">Piromyces sp</name>
    <dbReference type="NCBI Taxonomy" id="45796"/>
    <lineage>
        <taxon>Eukaryota</taxon>
        <taxon>Fungi</taxon>
        <taxon>Fungi incertae sedis</taxon>
        <taxon>Chytridiomycota</taxon>
        <taxon>Chytridiomycota incertae sedis</taxon>
        <taxon>Neocallimastigomycetes</taxon>
        <taxon>Neocallimastigales</taxon>
        <taxon>Neocallimastigaceae</taxon>
        <taxon>Piromyces</taxon>
    </lineage>
</organism>
<dbReference type="GO" id="GO:0009001">
    <property type="term" value="F:serine O-acetyltransferase activity"/>
    <property type="evidence" value="ECO:0007669"/>
    <property type="project" value="UniProtKB-EC"/>
</dbReference>
<dbReference type="AlphaFoldDB" id="A0A2S1TYV7"/>
<proteinExistence type="evidence at transcript level"/>
<dbReference type="Gene3D" id="2.160.10.10">
    <property type="entry name" value="Hexapeptide repeat proteins"/>
    <property type="match status" value="1"/>
</dbReference>
<keyword evidence="3" id="KW-0028">Amino-acid biosynthesis</keyword>
<feature type="coiled-coil region" evidence="7">
    <location>
        <begin position="232"/>
        <end position="259"/>
    </location>
</feature>
<evidence type="ECO:0000256" key="7">
    <source>
        <dbReference type="SAM" id="Coils"/>
    </source>
</evidence>
<comment type="catalytic activity">
    <reaction evidence="6">
        <text>L-serine + acetyl-CoA = O-acetyl-L-serine + CoA</text>
        <dbReference type="Rhea" id="RHEA:24560"/>
        <dbReference type="ChEBI" id="CHEBI:33384"/>
        <dbReference type="ChEBI" id="CHEBI:57287"/>
        <dbReference type="ChEBI" id="CHEBI:57288"/>
        <dbReference type="ChEBI" id="CHEBI:58340"/>
        <dbReference type="EC" id="2.3.1.30"/>
    </reaction>
</comment>
<protein>
    <recommendedName>
        <fullName evidence="2">serine O-acetyltransferase</fullName>
        <ecNumber evidence="2">2.3.1.30</ecNumber>
    </recommendedName>
</protein>
<dbReference type="InterPro" id="IPR005881">
    <property type="entry name" value="Ser_O-AcTrfase"/>
</dbReference>
<dbReference type="NCBIfam" id="NF041874">
    <property type="entry name" value="EPS_EpsC"/>
    <property type="match status" value="1"/>
</dbReference>
<keyword evidence="4 9" id="KW-0808">Transferase</keyword>
<comment type="similarity">
    <text evidence="1">Belongs to the transferase hexapeptide repeat family.</text>
</comment>
<dbReference type="InterPro" id="IPR053376">
    <property type="entry name" value="Serine_acetyltransferase"/>
</dbReference>
<dbReference type="GO" id="GO:0006535">
    <property type="term" value="P:cysteine biosynthetic process from serine"/>
    <property type="evidence" value="ECO:0007669"/>
    <property type="project" value="InterPro"/>
</dbReference>
<dbReference type="GO" id="GO:0005737">
    <property type="term" value="C:cytoplasm"/>
    <property type="evidence" value="ECO:0007669"/>
    <property type="project" value="InterPro"/>
</dbReference>
<sequence length="287" mass="31881">MSTEVKERLISENVNNPNGENIPGEKCQEGKKNFFVTFHNVIKDIVDDIKYGCERDPAARNYLEFVLLYPGFHAIILHRIAHLLWIHDFLFTARIISFFSRFWTGCDIHPGAVIGKRFFIDHGMGVVIGETTYIGDDVTLYQGVTLGGTSTKKGKRHPTVYDGVVVGAGAIVLGPLNIGTGSRIGAGSVVIKDVIPHSTVVGIPGKVVRQRGVKVEKVLDHACLPDPYGNSHKIYEYKIEKLEKEVEMLKNLLIQNQVLCNEEVIKSEECINIVAKLPTEETPLDTD</sequence>
<keyword evidence="7" id="KW-0175">Coiled coil</keyword>
<evidence type="ECO:0000256" key="2">
    <source>
        <dbReference type="ARBA" id="ARBA00013266"/>
    </source>
</evidence>
<name>A0A2S1TYV7_PIRSP</name>
<evidence type="ECO:0000256" key="1">
    <source>
        <dbReference type="ARBA" id="ARBA00007274"/>
    </source>
</evidence>
<keyword evidence="5" id="KW-0012">Acyltransferase</keyword>
<accession>A0A2S1TYV7</accession>
<evidence type="ECO:0000313" key="9">
    <source>
        <dbReference type="EMBL" id="AWI66832.1"/>
    </source>
</evidence>
<dbReference type="Gene3D" id="1.10.3130.10">
    <property type="entry name" value="serine acetyltransferase, domain 1"/>
    <property type="match status" value="1"/>
</dbReference>
<dbReference type="InterPro" id="IPR045304">
    <property type="entry name" value="LbH_SAT"/>
</dbReference>
<evidence type="ECO:0000256" key="3">
    <source>
        <dbReference type="ARBA" id="ARBA00022605"/>
    </source>
</evidence>
<reference evidence="9" key="1">
    <citation type="submission" date="2018-03" db="EMBL/GenBank/DDBJ databases">
        <title>Horizontal gene transfer is an indispensable driver in forging the evolution of the Neocallimastigomycota as a distinct gut-dwelling fungal lineage.</title>
        <authorList>
            <person name="Murphy C.L."/>
            <person name="Youssef N.H."/>
            <person name="Elshahed M.S."/>
        </authorList>
    </citation>
    <scope>NUCLEOTIDE SEQUENCE</scope>
    <source>
        <strain evidence="9">A2</strain>
    </source>
</reference>
<dbReference type="Pfam" id="PF06426">
    <property type="entry name" value="SATase_N"/>
    <property type="match status" value="1"/>
</dbReference>
<dbReference type="InterPro" id="IPR010493">
    <property type="entry name" value="Ser_AcTrfase_N"/>
</dbReference>
<evidence type="ECO:0000256" key="6">
    <source>
        <dbReference type="ARBA" id="ARBA00049486"/>
    </source>
</evidence>
<dbReference type="SUPFAM" id="SSF51161">
    <property type="entry name" value="Trimeric LpxA-like enzymes"/>
    <property type="match status" value="1"/>
</dbReference>
<dbReference type="NCBIfam" id="TIGR01172">
    <property type="entry name" value="cysE"/>
    <property type="match status" value="1"/>
</dbReference>
<dbReference type="InterPro" id="IPR042122">
    <property type="entry name" value="Ser_AcTrfase_N_sf"/>
</dbReference>